<dbReference type="InterPro" id="IPR036390">
    <property type="entry name" value="WH_DNA-bd_sf"/>
</dbReference>
<sequence length="339" mass="38246">MSFTLHLNHDAKTPKYKQIVKSVIDGVERGSLKRHQQLPSINELSEEYYLARDTVEKAYKELKALGIIDSVRGKGYYILNEKPKQIRVLLVMNKLSAYKKAIYESFVATLGDRATVTLHIHHGSLRIFRDIVKDSVGHYHSYVVMPHFYNDVNISSIVDTLRQIPANELVLLDKEIPELTEAHSSIYQDFTNDLYGALESGQDLLDKYEELVLVFPKDVKYPPEIVRGFRNFCAHFHKNGRTIESASSETELKGRAYAVLEDSDLAELVKKAKQQGLELGKDVGVMAFNDTPLKEVLADGITVISTDHEQMGRSAAELILEGNTAQIKNPFGLIRRGSL</sequence>
<dbReference type="SUPFAM" id="SSF53822">
    <property type="entry name" value="Periplasmic binding protein-like I"/>
    <property type="match status" value="1"/>
</dbReference>
<evidence type="ECO:0000256" key="3">
    <source>
        <dbReference type="ARBA" id="ARBA00023163"/>
    </source>
</evidence>
<dbReference type="Proteomes" id="UP000251993">
    <property type="component" value="Chromosome"/>
</dbReference>
<dbReference type="PANTHER" id="PTHR38445">
    <property type="entry name" value="HTH-TYPE TRANSCRIPTIONAL REPRESSOR YTRA"/>
    <property type="match status" value="1"/>
</dbReference>
<dbReference type="InterPro" id="IPR046335">
    <property type="entry name" value="LacI/GalR-like_sensor"/>
</dbReference>
<dbReference type="CDD" id="cd07377">
    <property type="entry name" value="WHTH_GntR"/>
    <property type="match status" value="1"/>
</dbReference>
<dbReference type="EMBL" id="CP030850">
    <property type="protein sequence ID" value="AXE18786.1"/>
    <property type="molecule type" value="Genomic_DNA"/>
</dbReference>
<proteinExistence type="predicted"/>
<dbReference type="InterPro" id="IPR036388">
    <property type="entry name" value="WH-like_DNA-bd_sf"/>
</dbReference>
<dbReference type="Gene3D" id="1.10.10.10">
    <property type="entry name" value="Winged helix-like DNA-binding domain superfamily/Winged helix DNA-binding domain"/>
    <property type="match status" value="1"/>
</dbReference>
<dbReference type="Gene3D" id="3.40.50.2300">
    <property type="match status" value="1"/>
</dbReference>
<evidence type="ECO:0000313" key="6">
    <source>
        <dbReference type="Proteomes" id="UP000251993"/>
    </source>
</evidence>
<dbReference type="PROSITE" id="PS50949">
    <property type="entry name" value="HTH_GNTR"/>
    <property type="match status" value="1"/>
</dbReference>
<dbReference type="InterPro" id="IPR028082">
    <property type="entry name" value="Peripla_BP_I"/>
</dbReference>
<feature type="domain" description="HTH gntR-type" evidence="4">
    <location>
        <begin position="13"/>
        <end position="81"/>
    </location>
</feature>
<dbReference type="InterPro" id="IPR000524">
    <property type="entry name" value="Tscrpt_reg_HTH_GntR"/>
</dbReference>
<evidence type="ECO:0000256" key="1">
    <source>
        <dbReference type="ARBA" id="ARBA00023015"/>
    </source>
</evidence>
<keyword evidence="6" id="KW-1185">Reference proteome</keyword>
<dbReference type="Pfam" id="PF13377">
    <property type="entry name" value="Peripla_BP_3"/>
    <property type="match status" value="1"/>
</dbReference>
<evidence type="ECO:0000256" key="2">
    <source>
        <dbReference type="ARBA" id="ARBA00023125"/>
    </source>
</evidence>
<reference evidence="5 6" key="1">
    <citation type="submission" date="2018-07" db="EMBL/GenBank/DDBJ databases">
        <title>Genome sequencing of Runella.</title>
        <authorList>
            <person name="Baek M.-G."/>
            <person name="Yi H."/>
        </authorList>
    </citation>
    <scope>NUCLEOTIDE SEQUENCE [LARGE SCALE GENOMIC DNA]</scope>
    <source>
        <strain evidence="5 6">HYN0085</strain>
    </source>
</reference>
<evidence type="ECO:0000313" key="5">
    <source>
        <dbReference type="EMBL" id="AXE18786.1"/>
    </source>
</evidence>
<dbReference type="SMART" id="SM00345">
    <property type="entry name" value="HTH_GNTR"/>
    <property type="match status" value="1"/>
</dbReference>
<gene>
    <name evidence="5" type="ORF">DR864_14020</name>
</gene>
<protein>
    <submittedName>
        <fullName evidence="5">GntR family transcriptional regulator</fullName>
    </submittedName>
</protein>
<accession>A0A344TJG5</accession>
<dbReference type="RefSeq" id="WP_114067568.1">
    <property type="nucleotide sequence ID" value="NZ_CP030850.1"/>
</dbReference>
<name>A0A344TJG5_9BACT</name>
<dbReference type="AlphaFoldDB" id="A0A344TJG5"/>
<dbReference type="Pfam" id="PF00392">
    <property type="entry name" value="GntR"/>
    <property type="match status" value="1"/>
</dbReference>
<organism evidence="5 6">
    <name type="scientific">Runella rosea</name>
    <dbReference type="NCBI Taxonomy" id="2259595"/>
    <lineage>
        <taxon>Bacteria</taxon>
        <taxon>Pseudomonadati</taxon>
        <taxon>Bacteroidota</taxon>
        <taxon>Cytophagia</taxon>
        <taxon>Cytophagales</taxon>
        <taxon>Spirosomataceae</taxon>
        <taxon>Runella</taxon>
    </lineage>
</organism>
<evidence type="ECO:0000259" key="4">
    <source>
        <dbReference type="PROSITE" id="PS50949"/>
    </source>
</evidence>
<dbReference type="GO" id="GO:0003700">
    <property type="term" value="F:DNA-binding transcription factor activity"/>
    <property type="evidence" value="ECO:0007669"/>
    <property type="project" value="InterPro"/>
</dbReference>
<dbReference type="OrthoDB" id="742238at2"/>
<keyword evidence="1" id="KW-0805">Transcription regulation</keyword>
<keyword evidence="3" id="KW-0804">Transcription</keyword>
<dbReference type="KEGG" id="run:DR864_14020"/>
<keyword evidence="2" id="KW-0238">DNA-binding</keyword>
<dbReference type="PANTHER" id="PTHR38445:SF10">
    <property type="entry name" value="GNTR-FAMILY TRANSCRIPTIONAL REGULATOR"/>
    <property type="match status" value="1"/>
</dbReference>
<dbReference type="GO" id="GO:0003677">
    <property type="term" value="F:DNA binding"/>
    <property type="evidence" value="ECO:0007669"/>
    <property type="project" value="UniProtKB-KW"/>
</dbReference>
<dbReference type="SUPFAM" id="SSF46785">
    <property type="entry name" value="Winged helix' DNA-binding domain"/>
    <property type="match status" value="1"/>
</dbReference>
<dbReference type="PRINTS" id="PR00035">
    <property type="entry name" value="HTHGNTR"/>
</dbReference>